<dbReference type="GO" id="GO:0023051">
    <property type="term" value="P:regulation of signaling"/>
    <property type="evidence" value="ECO:0007669"/>
    <property type="project" value="InterPro"/>
</dbReference>
<dbReference type="SMART" id="SM00132">
    <property type="entry name" value="LIM"/>
    <property type="match status" value="1"/>
</dbReference>
<dbReference type="Pfam" id="PF00412">
    <property type="entry name" value="LIM"/>
    <property type="match status" value="1"/>
</dbReference>
<accession>A0A158R8R7</accession>
<name>A0A158R8R7_TAEAS</name>
<evidence type="ECO:0000256" key="3">
    <source>
        <dbReference type="ARBA" id="ARBA00023038"/>
    </source>
</evidence>
<dbReference type="GO" id="GO:0046872">
    <property type="term" value="F:metal ion binding"/>
    <property type="evidence" value="ECO:0007669"/>
    <property type="project" value="UniProtKB-KW"/>
</dbReference>
<dbReference type="CDD" id="cd08368">
    <property type="entry name" value="LIM"/>
    <property type="match status" value="1"/>
</dbReference>
<dbReference type="STRING" id="60517.A0A158R8R7"/>
<dbReference type="WBParaSite" id="TASK_0000597601-mRNA-1">
    <property type="protein sequence ID" value="TASK_0000597601-mRNA-1"/>
    <property type="gene ID" value="TASK_0000597601"/>
</dbReference>
<feature type="compositionally biased region" description="Polar residues" evidence="5">
    <location>
        <begin position="472"/>
        <end position="487"/>
    </location>
</feature>
<feature type="domain" description="LIM zinc-binding" evidence="6">
    <location>
        <begin position="710"/>
        <end position="787"/>
    </location>
</feature>
<feature type="compositionally biased region" description="Basic and acidic residues" evidence="5">
    <location>
        <begin position="795"/>
        <end position="811"/>
    </location>
</feature>
<dbReference type="AlphaFoldDB" id="A0A158R8R7"/>
<gene>
    <name evidence="7" type="ORF">TASK_LOCUS5977</name>
</gene>
<dbReference type="PANTHER" id="PTHR46767:SF2">
    <property type="entry name" value="LIM DOMAIN 7B"/>
    <property type="match status" value="1"/>
</dbReference>
<dbReference type="EMBL" id="UYRS01018458">
    <property type="protein sequence ID" value="VDK35939.1"/>
    <property type="molecule type" value="Genomic_DNA"/>
</dbReference>
<evidence type="ECO:0000313" key="9">
    <source>
        <dbReference type="WBParaSite" id="TASK_0000597601-mRNA-1"/>
    </source>
</evidence>
<proteinExistence type="predicted"/>
<reference evidence="9" key="1">
    <citation type="submission" date="2016-04" db="UniProtKB">
        <authorList>
            <consortium name="WormBaseParasite"/>
        </authorList>
    </citation>
    <scope>IDENTIFICATION</scope>
</reference>
<dbReference type="OrthoDB" id="15627at2759"/>
<dbReference type="GO" id="GO:0030155">
    <property type="term" value="P:regulation of cell adhesion"/>
    <property type="evidence" value="ECO:0007669"/>
    <property type="project" value="InterPro"/>
</dbReference>
<dbReference type="Gene3D" id="2.10.110.10">
    <property type="entry name" value="Cysteine Rich Protein"/>
    <property type="match status" value="1"/>
</dbReference>
<dbReference type="Proteomes" id="UP000282613">
    <property type="component" value="Unassembled WGS sequence"/>
</dbReference>
<evidence type="ECO:0000313" key="8">
    <source>
        <dbReference type="Proteomes" id="UP000282613"/>
    </source>
</evidence>
<evidence type="ECO:0000256" key="4">
    <source>
        <dbReference type="PROSITE-ProRule" id="PRU00125"/>
    </source>
</evidence>
<evidence type="ECO:0000256" key="5">
    <source>
        <dbReference type="SAM" id="MobiDB-lite"/>
    </source>
</evidence>
<evidence type="ECO:0000256" key="2">
    <source>
        <dbReference type="ARBA" id="ARBA00022833"/>
    </source>
</evidence>
<keyword evidence="8" id="KW-1185">Reference proteome</keyword>
<keyword evidence="1 4" id="KW-0479">Metal-binding</keyword>
<dbReference type="PROSITE" id="PS50023">
    <property type="entry name" value="LIM_DOMAIN_2"/>
    <property type="match status" value="1"/>
</dbReference>
<dbReference type="PANTHER" id="PTHR46767">
    <property type="entry name" value="LIM DOMAIN ONLY PROTEIN 7"/>
    <property type="match status" value="1"/>
</dbReference>
<evidence type="ECO:0000259" key="6">
    <source>
        <dbReference type="PROSITE" id="PS50023"/>
    </source>
</evidence>
<dbReference type="InterPro" id="IPR001781">
    <property type="entry name" value="Znf_LIM"/>
</dbReference>
<organism evidence="9">
    <name type="scientific">Taenia asiatica</name>
    <name type="common">Asian tapeworm</name>
    <dbReference type="NCBI Taxonomy" id="60517"/>
    <lineage>
        <taxon>Eukaryota</taxon>
        <taxon>Metazoa</taxon>
        <taxon>Spiralia</taxon>
        <taxon>Lophotrochozoa</taxon>
        <taxon>Platyhelminthes</taxon>
        <taxon>Cestoda</taxon>
        <taxon>Eucestoda</taxon>
        <taxon>Cyclophyllidea</taxon>
        <taxon>Taeniidae</taxon>
        <taxon>Taenia</taxon>
    </lineage>
</organism>
<sequence length="837" mass="92112">MVSACSVLQKYLPEKLGEPERNDKRPLPMRVRLMCHSDCVKADNMGMSVAALGDSDGPPFIIQDIVKGQCPCSISVTASVCAAFFICQHGKFEFLIATNDTVPVGSFASESCDLFDITLADSMADRGHLEVGDELFSVDNLCCSFVADRPILVPTLAKLHQVLERLAKKQRPVEVKVFRSHGPFNRAKFFPYFRHDKSGALKGDASGDRGITLVEVEKVHPVRGFQHFLPSAERVEAAYSDPEMVYTIPPQMKMASTVATIEAGIELSQSKSPSEFIGVSDTVKAHQCGHSDSASCKNYAQLLPPVSAAYPNPSELRSFSSILEAPTLPPTPPPPLSNWPLPTLSEAPPSICSIPTPPSSTPELTSSRPDRHPSIALLLTPPPPACGNFAAQPVVEQSIISKQELHPQFIPNQRCRSPSEGFVSAQQFRDAQGVVSSATIDILLTSHPRSANEDMDNRNASLDSTPLLAKVLNSQDPTRTDANQILRSQKHRQDLKSQDDTQYDSDVSSWDEGVHFESNPSGLNLKSELKIAECKVHEDSLLVASDVDNNGSPQKKREKVPKPTDAATALLLRECVVQYKEPIEEVDSYRLPSIVSKEQKCKHYKEHELPEVATSGTKTETLMAEIVTMDTLQSLEGHADFATSFSPKAFGKFGQVTEARMKEDNQRENAHPPQTNTRLLSSRILGGPWRNRIGLSPVRAPRVNVIGTWYTCAGCNQQLAKIHDIVNCITGTSDLMIIEQLSLFYHLSCFVCARCGIQLSDGQNETSVRIRNGLIYCYICYHRISKSLSRSKEINEGAKLRESPTRSDRHSSLARSSTKIGQFFNTSPSCQSSEYFT</sequence>
<reference evidence="7 8" key="2">
    <citation type="submission" date="2018-11" db="EMBL/GenBank/DDBJ databases">
        <authorList>
            <consortium name="Pathogen Informatics"/>
        </authorList>
    </citation>
    <scope>NUCLEOTIDE SEQUENCE [LARGE SCALE GENOMIC DNA]</scope>
</reference>
<keyword evidence="2 4" id="KW-0862">Zinc</keyword>
<evidence type="ECO:0000313" key="7">
    <source>
        <dbReference type="EMBL" id="VDK35939.1"/>
    </source>
</evidence>
<evidence type="ECO:0000256" key="1">
    <source>
        <dbReference type="ARBA" id="ARBA00022723"/>
    </source>
</evidence>
<feature type="region of interest" description="Disordered" evidence="5">
    <location>
        <begin position="795"/>
        <end position="816"/>
    </location>
</feature>
<protein>
    <submittedName>
        <fullName evidence="9">LIM zinc-binding domain-containing protein</fullName>
    </submittedName>
</protein>
<keyword evidence="3 4" id="KW-0440">LIM domain</keyword>
<dbReference type="InterPro" id="IPR029978">
    <property type="entry name" value="LMO-7"/>
</dbReference>
<feature type="region of interest" description="Disordered" evidence="5">
    <location>
        <begin position="472"/>
        <end position="508"/>
    </location>
</feature>